<name>A0ABQ0LYA0_MYCCL</name>
<evidence type="ECO:0000313" key="1">
    <source>
        <dbReference type="EMBL" id="GAT56041.1"/>
    </source>
</evidence>
<proteinExistence type="predicted"/>
<evidence type="ECO:0000313" key="2">
    <source>
        <dbReference type="Proteomes" id="UP000815677"/>
    </source>
</evidence>
<accession>A0ABQ0LYA0</accession>
<protein>
    <recommendedName>
        <fullName evidence="3">Protein kinase domain-containing protein</fullName>
    </recommendedName>
</protein>
<dbReference type="EMBL" id="DF849227">
    <property type="protein sequence ID" value="GAT56041.1"/>
    <property type="molecule type" value="Genomic_DNA"/>
</dbReference>
<reference evidence="1" key="1">
    <citation type="submission" date="2014-09" db="EMBL/GenBank/DDBJ databases">
        <title>Genome sequence of the luminous mushroom Mycena chlorophos for searching fungal bioluminescence genes.</title>
        <authorList>
            <person name="Tanaka Y."/>
            <person name="Kasuga D."/>
            <person name="Oba Y."/>
            <person name="Hase S."/>
            <person name="Sato K."/>
            <person name="Oba Y."/>
            <person name="Sakakibara Y."/>
        </authorList>
    </citation>
    <scope>NUCLEOTIDE SEQUENCE</scope>
</reference>
<gene>
    <name evidence="1" type="ORF">MCHLO_12743</name>
</gene>
<sequence>MLRYLLYRLQVGLSDAPLQKYVVPVVAFFRKHLLPNHGDYSIASHEGTKKDSWGFVRIYRERDHKTKLFALVLFVPPGAICWDGLSRDSACITCGACRPLFEEWEILLQSEQPDFLLVTDEHHVCIVQQIDLHLANDVQLVHYAASSGQTSLRNLLNFLLFQHSSYKFTALPWSRNVQGALNLPSGLDKPISRSPHAYRRQDYDRYTVQRSLPDLLSLLESKEKEVQRIFSNPVSPGTSFRVTVDAFAKERGVWRCPFPTPPIPAQTRSYVTRGHRKRLVLVDSILDDCTTTTFVVTDVVQHKPNTFSQVFFGFLRDADGRESPLVCLKLFLDAAIPAKRDVLLDDFDEFPPRLRLRSLHGSDDLAHREESAYDRLKEYQGTMLPHCYGFHRVLLDGRFSAYGALLEIIHGPSLGDSCPSEWSVALQKDLVIHLRECLRALLYAGVDQGDFHGGQILLPGGRDGRPVEALVLIDFAFAVQRRGDEQRHGIAATLLENGIFTLKYHLERLRLQPDVIGSHFDPRSLHVHEY</sequence>
<dbReference type="Proteomes" id="UP000815677">
    <property type="component" value="Unassembled WGS sequence"/>
</dbReference>
<keyword evidence="2" id="KW-1185">Reference proteome</keyword>
<evidence type="ECO:0008006" key="3">
    <source>
        <dbReference type="Google" id="ProtNLM"/>
    </source>
</evidence>
<organism evidence="1 2">
    <name type="scientific">Mycena chlorophos</name>
    <name type="common">Agaric fungus</name>
    <name type="synonym">Agaricus chlorophos</name>
    <dbReference type="NCBI Taxonomy" id="658473"/>
    <lineage>
        <taxon>Eukaryota</taxon>
        <taxon>Fungi</taxon>
        <taxon>Dikarya</taxon>
        <taxon>Basidiomycota</taxon>
        <taxon>Agaricomycotina</taxon>
        <taxon>Agaricomycetes</taxon>
        <taxon>Agaricomycetidae</taxon>
        <taxon>Agaricales</taxon>
        <taxon>Marasmiineae</taxon>
        <taxon>Mycenaceae</taxon>
        <taxon>Mycena</taxon>
    </lineage>
</organism>